<dbReference type="AlphaFoldDB" id="A0A067Q792"/>
<dbReference type="InterPro" id="IPR009068">
    <property type="entry name" value="uS15_NS1_RNA-bd_sf"/>
</dbReference>
<evidence type="ECO:0000256" key="2">
    <source>
        <dbReference type="ARBA" id="ARBA00022980"/>
    </source>
</evidence>
<dbReference type="PANTHER" id="PTHR23321">
    <property type="entry name" value="RIBOSOMAL PROTEIN S15, BACTERIAL AND ORGANELLAR"/>
    <property type="match status" value="1"/>
</dbReference>
<dbReference type="OrthoDB" id="441444at2759"/>
<evidence type="ECO:0000256" key="4">
    <source>
        <dbReference type="RuleBase" id="RU003919"/>
    </source>
</evidence>
<dbReference type="Gene3D" id="1.10.287.10">
    <property type="entry name" value="S15/NS1, RNA-binding"/>
    <property type="match status" value="1"/>
</dbReference>
<dbReference type="Proteomes" id="UP000027265">
    <property type="component" value="Unassembled WGS sequence"/>
</dbReference>
<dbReference type="HOGENOM" id="CLU_063745_0_0_1"/>
<evidence type="ECO:0000256" key="3">
    <source>
        <dbReference type="ARBA" id="ARBA00023274"/>
    </source>
</evidence>
<dbReference type="GO" id="GO:0003735">
    <property type="term" value="F:structural constituent of ribosome"/>
    <property type="evidence" value="ECO:0007669"/>
    <property type="project" value="InterPro"/>
</dbReference>
<dbReference type="GO" id="GO:0006412">
    <property type="term" value="P:translation"/>
    <property type="evidence" value="ECO:0007669"/>
    <property type="project" value="InterPro"/>
</dbReference>
<name>A0A067Q792_9AGAM</name>
<keyword evidence="3 4" id="KW-0687">Ribonucleoprotein</keyword>
<evidence type="ECO:0000313" key="6">
    <source>
        <dbReference type="EMBL" id="KDQ62854.1"/>
    </source>
</evidence>
<dbReference type="PANTHER" id="PTHR23321:SF26">
    <property type="entry name" value="SMALL RIBOSOMAL SUBUNIT PROTEIN US15M"/>
    <property type="match status" value="1"/>
</dbReference>
<dbReference type="HAMAP" id="MF_01343_B">
    <property type="entry name" value="Ribosomal_uS15_B"/>
    <property type="match status" value="1"/>
</dbReference>
<keyword evidence="2 4" id="KW-0689">Ribosomal protein</keyword>
<dbReference type="InterPro" id="IPR005290">
    <property type="entry name" value="Ribosomal_uS15_bac-type"/>
</dbReference>
<reference evidence="7" key="1">
    <citation type="journal article" date="2014" name="Proc. Natl. Acad. Sci. U.S.A.">
        <title>Extensive sampling of basidiomycete genomes demonstrates inadequacy of the white-rot/brown-rot paradigm for wood decay fungi.</title>
        <authorList>
            <person name="Riley R."/>
            <person name="Salamov A.A."/>
            <person name="Brown D.W."/>
            <person name="Nagy L.G."/>
            <person name="Floudas D."/>
            <person name="Held B.W."/>
            <person name="Levasseur A."/>
            <person name="Lombard V."/>
            <person name="Morin E."/>
            <person name="Otillar R."/>
            <person name="Lindquist E.A."/>
            <person name="Sun H."/>
            <person name="LaButti K.M."/>
            <person name="Schmutz J."/>
            <person name="Jabbour D."/>
            <person name="Luo H."/>
            <person name="Baker S.E."/>
            <person name="Pisabarro A.G."/>
            <person name="Walton J.D."/>
            <person name="Blanchette R.A."/>
            <person name="Henrissat B."/>
            <person name="Martin F."/>
            <person name="Cullen D."/>
            <person name="Hibbett D.S."/>
            <person name="Grigoriev I.V."/>
        </authorList>
    </citation>
    <scope>NUCLEOTIDE SEQUENCE [LARGE SCALE GENOMIC DNA]</scope>
    <source>
        <strain evidence="7">MUCL 33604</strain>
    </source>
</reference>
<dbReference type="Pfam" id="PF00312">
    <property type="entry name" value="Ribosomal_S15"/>
    <property type="match status" value="1"/>
</dbReference>
<feature type="region of interest" description="Disordered" evidence="5">
    <location>
        <begin position="1"/>
        <end position="24"/>
    </location>
</feature>
<evidence type="ECO:0000313" key="7">
    <source>
        <dbReference type="Proteomes" id="UP000027265"/>
    </source>
</evidence>
<dbReference type="STRING" id="933084.A0A067Q792"/>
<dbReference type="InterPro" id="IPR000589">
    <property type="entry name" value="Ribosomal_uS15"/>
</dbReference>
<evidence type="ECO:0000256" key="5">
    <source>
        <dbReference type="SAM" id="MobiDB-lite"/>
    </source>
</evidence>
<keyword evidence="7" id="KW-1185">Reference proteome</keyword>
<sequence length="255" mass="28795">MQRKRQAKATRQSNLENRADRQRSAVVNRPHVVLGTRPGEEHKWTECDLAKLLLTEQQIRDAPIPDPVTRAAGKLWVPSHLNFGVGEVEQKMLLDDLPLLSVQSSMTAVTKRMDPAGLATGVLATLTAAEEKQQKQELLKSNNFAKLIDLKNANAKGIAFENRKRVVAAFSTPENPCDPGRSEVQAAQITMKIRALWEHLTKFKRDVGNRRGLRKYVHQRAKILKYLKRVDRDRYDALLPRIGLEPESVEGELVV</sequence>
<proteinExistence type="inferred from homology"/>
<protein>
    <recommendedName>
        <fullName evidence="8">30S ribosomal protein S15</fullName>
    </recommendedName>
</protein>
<dbReference type="GO" id="GO:1990904">
    <property type="term" value="C:ribonucleoprotein complex"/>
    <property type="evidence" value="ECO:0007669"/>
    <property type="project" value="UniProtKB-KW"/>
</dbReference>
<dbReference type="GO" id="GO:0005737">
    <property type="term" value="C:cytoplasm"/>
    <property type="evidence" value="ECO:0007669"/>
    <property type="project" value="UniProtKB-ARBA"/>
</dbReference>
<dbReference type="GO" id="GO:0005840">
    <property type="term" value="C:ribosome"/>
    <property type="evidence" value="ECO:0007669"/>
    <property type="project" value="UniProtKB-KW"/>
</dbReference>
<evidence type="ECO:0008006" key="8">
    <source>
        <dbReference type="Google" id="ProtNLM"/>
    </source>
</evidence>
<accession>A0A067Q792</accession>
<gene>
    <name evidence="6" type="ORF">JAAARDRAFT_28830</name>
</gene>
<dbReference type="InParanoid" id="A0A067Q792"/>
<dbReference type="EMBL" id="KL197710">
    <property type="protein sequence ID" value="KDQ62854.1"/>
    <property type="molecule type" value="Genomic_DNA"/>
</dbReference>
<dbReference type="SMART" id="SM01387">
    <property type="entry name" value="Ribosomal_S15"/>
    <property type="match status" value="1"/>
</dbReference>
<dbReference type="SUPFAM" id="SSF47060">
    <property type="entry name" value="S15/NS1 RNA-binding domain"/>
    <property type="match status" value="1"/>
</dbReference>
<evidence type="ECO:0000256" key="1">
    <source>
        <dbReference type="ARBA" id="ARBA00008434"/>
    </source>
</evidence>
<dbReference type="PROSITE" id="PS00362">
    <property type="entry name" value="RIBOSOMAL_S15"/>
    <property type="match status" value="1"/>
</dbReference>
<organism evidence="6 7">
    <name type="scientific">Jaapia argillacea MUCL 33604</name>
    <dbReference type="NCBI Taxonomy" id="933084"/>
    <lineage>
        <taxon>Eukaryota</taxon>
        <taxon>Fungi</taxon>
        <taxon>Dikarya</taxon>
        <taxon>Basidiomycota</taxon>
        <taxon>Agaricomycotina</taxon>
        <taxon>Agaricomycetes</taxon>
        <taxon>Agaricomycetidae</taxon>
        <taxon>Jaapiales</taxon>
        <taxon>Jaapiaceae</taxon>
        <taxon>Jaapia</taxon>
    </lineage>
</organism>
<dbReference type="CDD" id="cd00353">
    <property type="entry name" value="Ribosomal_S15p_S13e"/>
    <property type="match status" value="1"/>
</dbReference>
<comment type="similarity">
    <text evidence="1 4">Belongs to the universal ribosomal protein uS15 family.</text>
</comment>